<reference evidence="1 2" key="1">
    <citation type="submission" date="2017-09" db="EMBL/GenBank/DDBJ databases">
        <title>Complete genome sequence of Verrucomicrobial strain HZ-65, isolated from freshwater.</title>
        <authorList>
            <person name="Choi A."/>
        </authorList>
    </citation>
    <scope>NUCLEOTIDE SEQUENCE [LARGE SCALE GENOMIC DNA]</scope>
    <source>
        <strain evidence="1 2">HZ-65</strain>
    </source>
</reference>
<evidence type="ECO:0000313" key="2">
    <source>
        <dbReference type="Proteomes" id="UP000217265"/>
    </source>
</evidence>
<evidence type="ECO:0008006" key="3">
    <source>
        <dbReference type="Google" id="ProtNLM"/>
    </source>
</evidence>
<keyword evidence="2" id="KW-1185">Reference proteome</keyword>
<dbReference type="Proteomes" id="UP000217265">
    <property type="component" value="Chromosome"/>
</dbReference>
<gene>
    <name evidence="1" type="ORF">CMV30_17790</name>
</gene>
<sequence>MKCFRHRRSPQRWAFVDAAGTQMAGQKTETVSLRGKLYRIALVRWVDVPKRAVAPLALDASLNAWLIFNGDKDRVTLMRGKRGAYRLAFKVELLRAAGVDEGDEVAFELKADRASREPELPEEMRKVFLARPYLEARWQVHSVAMRRQLVRYIEQAKRSETRAKRCWIFIERLEETGRLTAS</sequence>
<dbReference type="AlphaFoldDB" id="A0A290QBL6"/>
<dbReference type="OrthoDB" id="192017at2"/>
<proteinExistence type="predicted"/>
<name>A0A290QBL6_9BACT</name>
<accession>A0A290QBL6</accession>
<organism evidence="1 2">
    <name type="scientific">Nibricoccus aquaticus</name>
    <dbReference type="NCBI Taxonomy" id="2576891"/>
    <lineage>
        <taxon>Bacteria</taxon>
        <taxon>Pseudomonadati</taxon>
        <taxon>Verrucomicrobiota</taxon>
        <taxon>Opitutia</taxon>
        <taxon>Opitutales</taxon>
        <taxon>Opitutaceae</taxon>
        <taxon>Nibricoccus</taxon>
    </lineage>
</organism>
<dbReference type="EMBL" id="CP023344">
    <property type="protein sequence ID" value="ATC65647.1"/>
    <property type="molecule type" value="Genomic_DNA"/>
</dbReference>
<protein>
    <recommendedName>
        <fullName evidence="3">DUF1905 domain-containing protein</fullName>
    </recommendedName>
</protein>
<dbReference type="KEGG" id="vbh:CMV30_17790"/>
<dbReference type="Pfam" id="PF13376">
    <property type="entry name" value="OmdA"/>
    <property type="match status" value="1"/>
</dbReference>
<evidence type="ECO:0000313" key="1">
    <source>
        <dbReference type="EMBL" id="ATC65647.1"/>
    </source>
</evidence>